<organism evidence="1 2">
    <name type="scientific">Phytophthora fragariaefolia</name>
    <dbReference type="NCBI Taxonomy" id="1490495"/>
    <lineage>
        <taxon>Eukaryota</taxon>
        <taxon>Sar</taxon>
        <taxon>Stramenopiles</taxon>
        <taxon>Oomycota</taxon>
        <taxon>Peronosporomycetes</taxon>
        <taxon>Peronosporales</taxon>
        <taxon>Peronosporaceae</taxon>
        <taxon>Phytophthora</taxon>
    </lineage>
</organism>
<keyword evidence="2" id="KW-1185">Reference proteome</keyword>
<reference evidence="1" key="1">
    <citation type="submission" date="2023-04" db="EMBL/GenBank/DDBJ databases">
        <title>Phytophthora fragariaefolia NBRC 109709.</title>
        <authorList>
            <person name="Ichikawa N."/>
            <person name="Sato H."/>
            <person name="Tonouchi N."/>
        </authorList>
    </citation>
    <scope>NUCLEOTIDE SEQUENCE</scope>
    <source>
        <strain evidence="1">NBRC 109709</strain>
    </source>
</reference>
<evidence type="ECO:0000313" key="1">
    <source>
        <dbReference type="EMBL" id="GMF31390.1"/>
    </source>
</evidence>
<protein>
    <submittedName>
        <fullName evidence="1">Unnamed protein product</fullName>
    </submittedName>
</protein>
<proteinExistence type="predicted"/>
<comment type="caution">
    <text evidence="1">The sequence shown here is derived from an EMBL/GenBank/DDBJ whole genome shotgun (WGS) entry which is preliminary data.</text>
</comment>
<name>A0A9W6WX86_9STRA</name>
<gene>
    <name evidence="1" type="ORF">Pfra01_000719400</name>
</gene>
<dbReference type="AlphaFoldDB" id="A0A9W6WX86"/>
<dbReference type="EMBL" id="BSXT01000630">
    <property type="protein sequence ID" value="GMF31390.1"/>
    <property type="molecule type" value="Genomic_DNA"/>
</dbReference>
<evidence type="ECO:0000313" key="2">
    <source>
        <dbReference type="Proteomes" id="UP001165121"/>
    </source>
</evidence>
<accession>A0A9W6WX86</accession>
<dbReference type="Proteomes" id="UP001165121">
    <property type="component" value="Unassembled WGS sequence"/>
</dbReference>
<sequence length="73" mass="8348">MNVTHGFSDLRSVVNAFKQKWRLHISIDGSRDDTDDDLDSAAVNECDSDDDDLVEDVEPTTPSNHSLPRFWIW</sequence>